<dbReference type="SUPFAM" id="SSF140453">
    <property type="entry name" value="EsxAB dimer-like"/>
    <property type="match status" value="1"/>
</dbReference>
<dbReference type="Pfam" id="PF06013">
    <property type="entry name" value="WXG100"/>
    <property type="match status" value="1"/>
</dbReference>
<dbReference type="AlphaFoldDB" id="A0A0D7CHT5"/>
<evidence type="ECO:0000313" key="2">
    <source>
        <dbReference type="Proteomes" id="UP000032458"/>
    </source>
</evidence>
<dbReference type="PATRIC" id="fig|1240678.4.peg.5995"/>
<organism evidence="1 2">
    <name type="scientific">Streptomyces natalensis ATCC 27448</name>
    <dbReference type="NCBI Taxonomy" id="1240678"/>
    <lineage>
        <taxon>Bacteria</taxon>
        <taxon>Bacillati</taxon>
        <taxon>Actinomycetota</taxon>
        <taxon>Actinomycetes</taxon>
        <taxon>Kitasatosporales</taxon>
        <taxon>Streptomycetaceae</taxon>
        <taxon>Streptomyces</taxon>
    </lineage>
</organism>
<keyword evidence="2" id="KW-1185">Reference proteome</keyword>
<gene>
    <name evidence="1" type="ORF">SNA_28110</name>
</gene>
<evidence type="ECO:0000313" key="1">
    <source>
        <dbReference type="EMBL" id="KIZ15420.1"/>
    </source>
</evidence>
<dbReference type="EMBL" id="JRKI01000034">
    <property type="protein sequence ID" value="KIZ15420.1"/>
    <property type="molecule type" value="Genomic_DNA"/>
</dbReference>
<comment type="caution">
    <text evidence="1">The sequence shown here is derived from an EMBL/GenBank/DDBJ whole genome shotgun (WGS) entry which is preliminary data.</text>
</comment>
<evidence type="ECO:0008006" key="3">
    <source>
        <dbReference type="Google" id="ProtNLM"/>
    </source>
</evidence>
<protein>
    <recommendedName>
        <fullName evidence="3">WXG100 family type VII secretion target</fullName>
    </recommendedName>
</protein>
<dbReference type="InterPro" id="IPR010310">
    <property type="entry name" value="T7SS_ESAT-6-like"/>
</dbReference>
<dbReference type="InterPro" id="IPR036689">
    <property type="entry name" value="ESAT-6-like_sf"/>
</dbReference>
<dbReference type="RefSeq" id="WP_030063065.1">
    <property type="nucleotide sequence ID" value="NZ_JRKI01000034.1"/>
</dbReference>
<accession>A0A0D7CHT5</accession>
<dbReference type="Gene3D" id="1.10.287.1060">
    <property type="entry name" value="ESAT-6-like"/>
    <property type="match status" value="1"/>
</dbReference>
<name>A0A0D7CHT5_9ACTN</name>
<sequence length="92" mass="10206">MAGNLSGADLEALLKLSQKFKTDSGHLHSLFTNLSNEANSSEAYWTGRLANTFRDEWKALQPHLTKIVQVLEDAHNATKTHHANIQKATQGH</sequence>
<reference evidence="1 2" key="1">
    <citation type="submission" date="2014-09" db="EMBL/GenBank/DDBJ databases">
        <title>Draft genome sequence of Streptomyces natalensis ATCC 27448, producer of the antifungal pimaricin.</title>
        <authorList>
            <person name="Mendes M.V."/>
            <person name="Beites T."/>
            <person name="Pires S."/>
            <person name="Santos C.L."/>
            <person name="Moradas-Ferreira P."/>
        </authorList>
    </citation>
    <scope>NUCLEOTIDE SEQUENCE [LARGE SCALE GENOMIC DNA]</scope>
    <source>
        <strain evidence="1 2">ATCC 27448</strain>
    </source>
</reference>
<dbReference type="Proteomes" id="UP000032458">
    <property type="component" value="Unassembled WGS sequence"/>
</dbReference>
<proteinExistence type="predicted"/>